<dbReference type="InterPro" id="IPR013762">
    <property type="entry name" value="Integrase-like_cat_sf"/>
</dbReference>
<dbReference type="RefSeq" id="WP_104813744.1">
    <property type="nucleotide sequence ID" value="NZ_MQUB01000001.1"/>
</dbReference>
<dbReference type="Gene3D" id="1.10.150.130">
    <property type="match status" value="1"/>
</dbReference>
<dbReference type="Gene3D" id="1.10.443.10">
    <property type="entry name" value="Intergrase catalytic core"/>
    <property type="match status" value="1"/>
</dbReference>
<gene>
    <name evidence="5" type="ORF">BST85_13485</name>
</gene>
<dbReference type="GO" id="GO:0015074">
    <property type="term" value="P:DNA integration"/>
    <property type="evidence" value="ECO:0007669"/>
    <property type="project" value="InterPro"/>
</dbReference>
<dbReference type="PANTHER" id="PTHR30349:SF41">
    <property type="entry name" value="INTEGRASE_RECOMBINASE PROTEIN MJ0367-RELATED"/>
    <property type="match status" value="1"/>
</dbReference>
<evidence type="ECO:0000259" key="4">
    <source>
        <dbReference type="PROSITE" id="PS51898"/>
    </source>
</evidence>
<sequence>MEIRVLPGTLHGRACHFIKPPKDHFVRRKLEQVPGLIYDPKHGCFYAYVDELPFAKLFKRLRAQGLFVDYSQVKNDWKANKPARQDRRKLSAEQKDLIRRYVRYLNGLRLSDNTVKVYFGFVADLVEYAGDHHYQNWNNDLVRGFVEGQIAKKRYAISTHRQFIAAMKHLAAFLPDSELVVEELPTPSRSRKLPTVLSKEEVIELIRSTTNLKHRATLALLYSSGLRVGEVIDLELSDLDIDRRQVFIRQGKGRKDRVVILAQSFMPLLHNYLMTYQPKRYFIEGAKGRKYTAGSIRNFLKRSCKLAGIRKKVTPHTLRHSFATHLIENGVGVMHVQQLLGHAKPDTTMIYTHIAQKDLLNIRSPLDMTVEKLSKQQTDDPYSRFSKNLLR</sequence>
<proteinExistence type="inferred from homology"/>
<protein>
    <recommendedName>
        <fullName evidence="4">Tyr recombinase domain-containing protein</fullName>
    </recommendedName>
</protein>
<evidence type="ECO:0000313" key="5">
    <source>
        <dbReference type="EMBL" id="PQB05794.1"/>
    </source>
</evidence>
<dbReference type="PROSITE" id="PS51898">
    <property type="entry name" value="TYR_RECOMBINASE"/>
    <property type="match status" value="1"/>
</dbReference>
<comment type="similarity">
    <text evidence="1">Belongs to the 'phage' integrase family.</text>
</comment>
<dbReference type="PANTHER" id="PTHR30349">
    <property type="entry name" value="PHAGE INTEGRASE-RELATED"/>
    <property type="match status" value="1"/>
</dbReference>
<dbReference type="SUPFAM" id="SSF56349">
    <property type="entry name" value="DNA breaking-rejoining enzymes"/>
    <property type="match status" value="1"/>
</dbReference>
<evidence type="ECO:0000313" key="6">
    <source>
        <dbReference type="Proteomes" id="UP000239800"/>
    </source>
</evidence>
<keyword evidence="2" id="KW-0238">DNA-binding</keyword>
<accession>A0A2S7KT40</accession>
<dbReference type="AlphaFoldDB" id="A0A2S7KT40"/>
<dbReference type="Pfam" id="PF00589">
    <property type="entry name" value="Phage_integrase"/>
    <property type="match status" value="1"/>
</dbReference>
<name>A0A2S7KT40_9FLAO</name>
<keyword evidence="6" id="KW-1185">Reference proteome</keyword>
<dbReference type="InterPro" id="IPR011010">
    <property type="entry name" value="DNA_brk_join_enz"/>
</dbReference>
<dbReference type="Proteomes" id="UP000239800">
    <property type="component" value="Unassembled WGS sequence"/>
</dbReference>
<organism evidence="5 6">
    <name type="scientific">Aureitalea marina</name>
    <dbReference type="NCBI Taxonomy" id="930804"/>
    <lineage>
        <taxon>Bacteria</taxon>
        <taxon>Pseudomonadati</taxon>
        <taxon>Bacteroidota</taxon>
        <taxon>Flavobacteriia</taxon>
        <taxon>Flavobacteriales</taxon>
        <taxon>Flavobacteriaceae</taxon>
        <taxon>Aureitalea</taxon>
    </lineage>
</organism>
<dbReference type="GO" id="GO:0006310">
    <property type="term" value="P:DNA recombination"/>
    <property type="evidence" value="ECO:0007669"/>
    <property type="project" value="UniProtKB-KW"/>
</dbReference>
<dbReference type="InterPro" id="IPR050090">
    <property type="entry name" value="Tyrosine_recombinase_XerCD"/>
</dbReference>
<keyword evidence="3" id="KW-0233">DNA recombination</keyword>
<dbReference type="InterPro" id="IPR002104">
    <property type="entry name" value="Integrase_catalytic"/>
</dbReference>
<evidence type="ECO:0000256" key="3">
    <source>
        <dbReference type="ARBA" id="ARBA00023172"/>
    </source>
</evidence>
<comment type="caution">
    <text evidence="5">The sequence shown here is derived from an EMBL/GenBank/DDBJ whole genome shotgun (WGS) entry which is preliminary data.</text>
</comment>
<dbReference type="InterPro" id="IPR010998">
    <property type="entry name" value="Integrase_recombinase_N"/>
</dbReference>
<feature type="domain" description="Tyr recombinase" evidence="4">
    <location>
        <begin position="192"/>
        <end position="364"/>
    </location>
</feature>
<evidence type="ECO:0000256" key="1">
    <source>
        <dbReference type="ARBA" id="ARBA00008857"/>
    </source>
</evidence>
<dbReference type="EMBL" id="MQUB01000001">
    <property type="protein sequence ID" value="PQB05794.1"/>
    <property type="molecule type" value="Genomic_DNA"/>
</dbReference>
<reference evidence="5 6" key="1">
    <citation type="submission" date="2016-11" db="EMBL/GenBank/DDBJ databases">
        <title>Trade-off between light-utilization and light-protection in marine flavobacteria.</title>
        <authorList>
            <person name="Kumagai Y."/>
        </authorList>
    </citation>
    <scope>NUCLEOTIDE SEQUENCE [LARGE SCALE GENOMIC DNA]</scope>
    <source>
        <strain evidence="5 6">NBRC 107741</strain>
    </source>
</reference>
<evidence type="ECO:0000256" key="2">
    <source>
        <dbReference type="ARBA" id="ARBA00023125"/>
    </source>
</evidence>
<dbReference type="GO" id="GO:0003677">
    <property type="term" value="F:DNA binding"/>
    <property type="evidence" value="ECO:0007669"/>
    <property type="project" value="UniProtKB-KW"/>
</dbReference>
<dbReference type="OrthoDB" id="9801717at2"/>